<keyword evidence="4 6" id="KW-0949">S-adenosyl-L-methionine</keyword>
<dbReference type="Gene3D" id="3.40.50.150">
    <property type="entry name" value="Vaccinia Virus protein VP39"/>
    <property type="match status" value="1"/>
</dbReference>
<keyword evidence="9" id="KW-1185">Reference proteome</keyword>
<dbReference type="Gene3D" id="3.90.120.10">
    <property type="entry name" value="DNA Methylase, subunit A, domain 2"/>
    <property type="match status" value="1"/>
</dbReference>
<reference evidence="8 9" key="1">
    <citation type="journal article" date="2016" name="Sci. Rep.">
        <title>Complete genome sequence and transcriptomic analysis of a novel marine strain Bacillus weihaiensis reveals the mechanism of brown algae degradation.</title>
        <authorList>
            <person name="Zhu Y."/>
            <person name="Chen P."/>
            <person name="Bao Y."/>
            <person name="Men Y."/>
            <person name="Zeng Y."/>
            <person name="Yang J."/>
            <person name="Sun J."/>
            <person name="Sun Y."/>
        </authorList>
    </citation>
    <scope>NUCLEOTIDE SEQUENCE [LARGE SCALE GENOMIC DNA]</scope>
    <source>
        <strain evidence="8 9">Alg07</strain>
    </source>
</reference>
<evidence type="ECO:0000256" key="1">
    <source>
        <dbReference type="ARBA" id="ARBA00011975"/>
    </source>
</evidence>
<evidence type="ECO:0000256" key="7">
    <source>
        <dbReference type="SAM" id="MobiDB-lite"/>
    </source>
</evidence>
<feature type="compositionally biased region" description="Basic and acidic residues" evidence="7">
    <location>
        <begin position="357"/>
        <end position="378"/>
    </location>
</feature>
<dbReference type="PANTHER" id="PTHR10629:SF52">
    <property type="entry name" value="DNA (CYTOSINE-5)-METHYLTRANSFERASE 1"/>
    <property type="match status" value="1"/>
</dbReference>
<dbReference type="Pfam" id="PF00145">
    <property type="entry name" value="DNA_methylase"/>
    <property type="match status" value="1"/>
</dbReference>
<dbReference type="InterPro" id="IPR018117">
    <property type="entry name" value="C5_DNA_meth_AS"/>
</dbReference>
<dbReference type="EMBL" id="CP016020">
    <property type="protein sequence ID" value="APH06622.1"/>
    <property type="molecule type" value="Genomic_DNA"/>
</dbReference>
<dbReference type="REBASE" id="174270">
    <property type="entry name" value="M1.BspAlg07ORF19030P"/>
</dbReference>
<proteinExistence type="inferred from homology"/>
<accession>A0A1L3MWB7</accession>
<dbReference type="GO" id="GO:0044027">
    <property type="term" value="P:negative regulation of gene expression via chromosomal CpG island methylation"/>
    <property type="evidence" value="ECO:0007669"/>
    <property type="project" value="TreeGrafter"/>
</dbReference>
<comment type="similarity">
    <text evidence="6">Belongs to the class I-like SAM-binding methyltransferase superfamily. C5-methyltransferase family.</text>
</comment>
<dbReference type="EC" id="2.1.1.37" evidence="1"/>
<dbReference type="Proteomes" id="UP000181936">
    <property type="component" value="Chromosome"/>
</dbReference>
<dbReference type="GO" id="GO:0032259">
    <property type="term" value="P:methylation"/>
    <property type="evidence" value="ECO:0007669"/>
    <property type="project" value="UniProtKB-KW"/>
</dbReference>
<organism evidence="8 9">
    <name type="scientific">Bacillus weihaiensis</name>
    <dbReference type="NCBI Taxonomy" id="1547283"/>
    <lineage>
        <taxon>Bacteria</taxon>
        <taxon>Bacillati</taxon>
        <taxon>Bacillota</taxon>
        <taxon>Bacilli</taxon>
        <taxon>Bacillales</taxon>
        <taxon>Bacillaceae</taxon>
        <taxon>Bacillus</taxon>
    </lineage>
</organism>
<dbReference type="PROSITE" id="PS00094">
    <property type="entry name" value="C5_MTASE_1"/>
    <property type="match status" value="1"/>
</dbReference>
<keyword evidence="3 6" id="KW-0808">Transferase</keyword>
<protein>
    <recommendedName>
        <fullName evidence="1">DNA (cytosine-5-)-methyltransferase</fullName>
        <ecNumber evidence="1">2.1.1.37</ecNumber>
    </recommendedName>
</protein>
<keyword evidence="2 6" id="KW-0489">Methyltransferase</keyword>
<evidence type="ECO:0000313" key="8">
    <source>
        <dbReference type="EMBL" id="APH06622.1"/>
    </source>
</evidence>
<dbReference type="OrthoDB" id="9813719at2"/>
<dbReference type="AlphaFoldDB" id="A0A1L3MWB7"/>
<sequence length="378" mass="43031">MNLNLNAISLFSSAGIGELLLNKIGINIIAANELLPKRAECYKHFNPNTVMINGDITQEEVKEKIKSYVSDDVKLLLATPPCQGLSSLGKNKKQSHFEDDERNYLIFDIFDIIDSGNFEYILIENVPKFLKMYFPYNGEYLHLEQILNNKYSEDYVIEAAILNAKDFGIAQTRPRAIIKMYKKGLKWGWPDQEQEITLREAIDHLPSLESGEDSGIPWHYAKVENDRAVLALKHTPTGQSALKNEVYYPKKENGDRIVGFHNTFKRMVWDQPAHARTTYCGSMSSHNNVHPGRLNSDGTYSDARVLTLLETFIVSSIPQDIKFPSWVSDNFIRTVIGESIPPLMLMKILSDIGPELEGDKNNNDIQDRRKEMDTVPAY</sequence>
<dbReference type="InterPro" id="IPR050390">
    <property type="entry name" value="C5-Methyltransferase"/>
</dbReference>
<feature type="region of interest" description="Disordered" evidence="7">
    <location>
        <begin position="356"/>
        <end position="378"/>
    </location>
</feature>
<evidence type="ECO:0000256" key="4">
    <source>
        <dbReference type="ARBA" id="ARBA00022691"/>
    </source>
</evidence>
<dbReference type="InterPro" id="IPR029063">
    <property type="entry name" value="SAM-dependent_MTases_sf"/>
</dbReference>
<dbReference type="GO" id="GO:0003886">
    <property type="term" value="F:DNA (cytosine-5-)-methyltransferase activity"/>
    <property type="evidence" value="ECO:0007669"/>
    <property type="project" value="UniProtKB-EC"/>
</dbReference>
<evidence type="ECO:0000256" key="2">
    <source>
        <dbReference type="ARBA" id="ARBA00022603"/>
    </source>
</evidence>
<dbReference type="GO" id="GO:0009307">
    <property type="term" value="P:DNA restriction-modification system"/>
    <property type="evidence" value="ECO:0007669"/>
    <property type="project" value="UniProtKB-KW"/>
</dbReference>
<dbReference type="InterPro" id="IPR001525">
    <property type="entry name" value="C5_MeTfrase"/>
</dbReference>
<dbReference type="RefSeq" id="WP_072581423.1">
    <property type="nucleotide sequence ID" value="NZ_CP016020.1"/>
</dbReference>
<dbReference type="PROSITE" id="PS51679">
    <property type="entry name" value="SAM_MT_C5"/>
    <property type="match status" value="1"/>
</dbReference>
<evidence type="ECO:0000313" key="9">
    <source>
        <dbReference type="Proteomes" id="UP000181936"/>
    </source>
</evidence>
<evidence type="ECO:0000256" key="5">
    <source>
        <dbReference type="ARBA" id="ARBA00022747"/>
    </source>
</evidence>
<keyword evidence="5" id="KW-0680">Restriction system</keyword>
<feature type="active site" evidence="6">
    <location>
        <position position="82"/>
    </location>
</feature>
<dbReference type="SUPFAM" id="SSF53335">
    <property type="entry name" value="S-adenosyl-L-methionine-dependent methyltransferases"/>
    <property type="match status" value="1"/>
</dbReference>
<evidence type="ECO:0000256" key="6">
    <source>
        <dbReference type="PROSITE-ProRule" id="PRU01016"/>
    </source>
</evidence>
<dbReference type="GO" id="GO:0003677">
    <property type="term" value="F:DNA binding"/>
    <property type="evidence" value="ECO:0007669"/>
    <property type="project" value="TreeGrafter"/>
</dbReference>
<name>A0A1L3MWB7_9BACI</name>
<dbReference type="KEGG" id="bwh:A9C19_19030"/>
<evidence type="ECO:0000256" key="3">
    <source>
        <dbReference type="ARBA" id="ARBA00022679"/>
    </source>
</evidence>
<dbReference type="STRING" id="1547283.A9C19_19030"/>
<gene>
    <name evidence="8" type="ORF">A9C19_19030</name>
</gene>
<dbReference type="PANTHER" id="PTHR10629">
    <property type="entry name" value="CYTOSINE-SPECIFIC METHYLTRANSFERASE"/>
    <property type="match status" value="1"/>
</dbReference>